<name>A0A922I3F8_DERFA</name>
<keyword evidence="2" id="KW-1185">Reference proteome</keyword>
<proteinExistence type="predicted"/>
<reference evidence="1" key="2">
    <citation type="journal article" date="2022" name="Res Sq">
        <title>Comparative Genomics Reveals Insights into the Divergent Evolution of Astigmatic Mites and Household Pest Adaptations.</title>
        <authorList>
            <person name="Xiong Q."/>
            <person name="Wan A.T.-Y."/>
            <person name="Liu X.-Y."/>
            <person name="Fung C.S.-H."/>
            <person name="Xiao X."/>
            <person name="Malainual N."/>
            <person name="Hou J."/>
            <person name="Wang L."/>
            <person name="Wang M."/>
            <person name="Yang K."/>
            <person name="Cui Y."/>
            <person name="Leung E."/>
            <person name="Nong W."/>
            <person name="Shin S.-K."/>
            <person name="Au S."/>
            <person name="Jeong K.Y."/>
            <person name="Chew F.T."/>
            <person name="Hui J."/>
            <person name="Leung T.F."/>
            <person name="Tungtrongchitr A."/>
            <person name="Zhong N."/>
            <person name="Liu Z."/>
            <person name="Tsui S."/>
        </authorList>
    </citation>
    <scope>NUCLEOTIDE SEQUENCE</scope>
    <source>
        <strain evidence="1">Derf</strain>
        <tissue evidence="1">Whole organism</tissue>
    </source>
</reference>
<accession>A0A922I3F8</accession>
<dbReference type="Proteomes" id="UP000790347">
    <property type="component" value="Unassembled WGS sequence"/>
</dbReference>
<dbReference type="EMBL" id="ASGP02000003">
    <property type="protein sequence ID" value="KAH9517823.1"/>
    <property type="molecule type" value="Genomic_DNA"/>
</dbReference>
<reference evidence="1" key="1">
    <citation type="submission" date="2013-05" db="EMBL/GenBank/DDBJ databases">
        <authorList>
            <person name="Yim A.K.Y."/>
            <person name="Chan T.F."/>
            <person name="Ji K.M."/>
            <person name="Liu X.Y."/>
            <person name="Zhou J.W."/>
            <person name="Li R.Q."/>
            <person name="Yang K.Y."/>
            <person name="Li J."/>
            <person name="Li M."/>
            <person name="Law P.T.W."/>
            <person name="Wu Y.L."/>
            <person name="Cai Z.L."/>
            <person name="Qin H."/>
            <person name="Bao Y."/>
            <person name="Leung R.K.K."/>
            <person name="Ng P.K.S."/>
            <person name="Zou J."/>
            <person name="Zhong X.J."/>
            <person name="Ran P.X."/>
            <person name="Zhong N.S."/>
            <person name="Liu Z.G."/>
            <person name="Tsui S.K.W."/>
        </authorList>
    </citation>
    <scope>NUCLEOTIDE SEQUENCE</scope>
    <source>
        <strain evidence="1">Derf</strain>
        <tissue evidence="1">Whole organism</tissue>
    </source>
</reference>
<gene>
    <name evidence="1" type="ORF">DERF_008452</name>
</gene>
<evidence type="ECO:0000313" key="2">
    <source>
        <dbReference type="Proteomes" id="UP000790347"/>
    </source>
</evidence>
<evidence type="ECO:0000313" key="1">
    <source>
        <dbReference type="EMBL" id="KAH9517823.1"/>
    </source>
</evidence>
<dbReference type="AlphaFoldDB" id="A0A922I3F8"/>
<comment type="caution">
    <text evidence="1">The sequence shown here is derived from an EMBL/GenBank/DDBJ whole genome shotgun (WGS) entry which is preliminary data.</text>
</comment>
<organism evidence="1 2">
    <name type="scientific">Dermatophagoides farinae</name>
    <name type="common">American house dust mite</name>
    <dbReference type="NCBI Taxonomy" id="6954"/>
    <lineage>
        <taxon>Eukaryota</taxon>
        <taxon>Metazoa</taxon>
        <taxon>Ecdysozoa</taxon>
        <taxon>Arthropoda</taxon>
        <taxon>Chelicerata</taxon>
        <taxon>Arachnida</taxon>
        <taxon>Acari</taxon>
        <taxon>Acariformes</taxon>
        <taxon>Sarcoptiformes</taxon>
        <taxon>Astigmata</taxon>
        <taxon>Psoroptidia</taxon>
        <taxon>Analgoidea</taxon>
        <taxon>Pyroglyphidae</taxon>
        <taxon>Dermatophagoidinae</taxon>
        <taxon>Dermatophagoides</taxon>
    </lineage>
</organism>
<protein>
    <submittedName>
        <fullName evidence="1">Uncharacterized protein</fullName>
    </submittedName>
</protein>
<sequence>MFMYSVTDPIDLWITTDSLVERINTNDLRKWKFLFLSLNSDDNDPKIRKAWATRRPTRSSAMACKFRFGFNSLTPWFFGLPYVAPRIRFKIFKLMEIMIK</sequence>